<name>A0AA46YNK0_9ACTN</name>
<reference evidence="3" key="1">
    <citation type="submission" date="2022-01" db="EMBL/GenBank/DDBJ databases">
        <title>Nocardioidaceae gen. sp. A5X3R13.</title>
        <authorList>
            <person name="Lopez Marin M.A."/>
            <person name="Uhlik O."/>
        </authorList>
    </citation>
    <scope>NUCLEOTIDE SEQUENCE</scope>
    <source>
        <strain evidence="3">A5X3R13</strain>
    </source>
</reference>
<keyword evidence="4" id="KW-1185">Reference proteome</keyword>
<proteinExistence type="predicted"/>
<evidence type="ECO:0000256" key="1">
    <source>
        <dbReference type="SAM" id="MobiDB-lite"/>
    </source>
</evidence>
<accession>A0AA46YNK0</accession>
<evidence type="ECO:0000313" key="4">
    <source>
        <dbReference type="Proteomes" id="UP001164390"/>
    </source>
</evidence>
<dbReference type="EMBL" id="CP094970">
    <property type="protein sequence ID" value="UYM07556.1"/>
    <property type="molecule type" value="Genomic_DNA"/>
</dbReference>
<dbReference type="Pfam" id="PF19348">
    <property type="entry name" value="DUF5926"/>
    <property type="match status" value="1"/>
</dbReference>
<sequence length="315" mass="33722">MAKRTRRRVDQPATTTTDPDAPSPRQPCPCGSGRRYKNCHGSANASAPFVARTFEGLPGECDWIALREIVPAATAAITLRSDGDRSVQVCSLLPMAAPALVRPDGTVWLGLQVQHNFGDVSRDLAAVLEHALETEPGSTVQAVEDPGPGRRMQDLVDPDAGFDVQVHDGFDFWIADVDDPSGEVAASLQAANDAAAPTARLTSVDAAYWTQMGDRRYLRWVLPHTENTLLDALARLHAAGDDRLGDGTRLIGSFRAHGVLVPVWELEGDVGPEALEDPADAFSGRLAEALDDSSTLSSAERSARAGLANRQLTIR</sequence>
<dbReference type="RefSeq" id="WP_271636532.1">
    <property type="nucleotide sequence ID" value="NZ_CP094970.1"/>
</dbReference>
<evidence type="ECO:0000313" key="3">
    <source>
        <dbReference type="EMBL" id="UYM07556.1"/>
    </source>
</evidence>
<dbReference type="AlphaFoldDB" id="A0AA46YNK0"/>
<dbReference type="Proteomes" id="UP001164390">
    <property type="component" value="Chromosome"/>
</dbReference>
<dbReference type="InterPro" id="IPR045970">
    <property type="entry name" value="DUF5926"/>
</dbReference>
<dbReference type="Pfam" id="PF02810">
    <property type="entry name" value="SEC-C"/>
    <property type="match status" value="1"/>
</dbReference>
<evidence type="ECO:0000259" key="2">
    <source>
        <dbReference type="Pfam" id="PF19348"/>
    </source>
</evidence>
<dbReference type="KEGG" id="sgrg:L0C25_10935"/>
<dbReference type="InterPro" id="IPR004027">
    <property type="entry name" value="SEC_C_motif"/>
</dbReference>
<organism evidence="3 4">
    <name type="scientific">Solicola gregarius</name>
    <dbReference type="NCBI Taxonomy" id="2908642"/>
    <lineage>
        <taxon>Bacteria</taxon>
        <taxon>Bacillati</taxon>
        <taxon>Actinomycetota</taxon>
        <taxon>Actinomycetes</taxon>
        <taxon>Propionibacteriales</taxon>
        <taxon>Nocardioidaceae</taxon>
        <taxon>Solicola</taxon>
    </lineage>
</organism>
<protein>
    <submittedName>
        <fullName evidence="3">SEC-C domain-containing protein</fullName>
    </submittedName>
</protein>
<dbReference type="Gene3D" id="3.10.450.50">
    <property type="match status" value="1"/>
</dbReference>
<dbReference type="SUPFAM" id="SSF103642">
    <property type="entry name" value="Sec-C motif"/>
    <property type="match status" value="1"/>
</dbReference>
<gene>
    <name evidence="3" type="ORF">L0C25_10935</name>
</gene>
<feature type="region of interest" description="Disordered" evidence="1">
    <location>
        <begin position="1"/>
        <end position="30"/>
    </location>
</feature>
<feature type="domain" description="DUF5926" evidence="2">
    <location>
        <begin position="54"/>
        <end position="315"/>
    </location>
</feature>